<evidence type="ECO:0000259" key="1">
    <source>
        <dbReference type="Pfam" id="PF00535"/>
    </source>
</evidence>
<dbReference type="Pfam" id="PF00535">
    <property type="entry name" value="Glycos_transf_2"/>
    <property type="match status" value="1"/>
</dbReference>
<sequence>MDPKISIISPFFNSESTLKRAVDSVISQSFSEWELILVNDGSSDQSERIAKSYLEDQRISYIYQENKGVSAARNLGASKAKADWLIFLDSDDTFLADSIKNFFFYIGRFNDNTDIVFSSYYLIKNGKLELYASSRLAGSYCIKKYIFFEIGGFDEKMTYGENSELIRRAKLKGLKFQKANFVSLKYFESKNGGSKNLLNMIQSNEYLLKKYSDFFECRQYEKAVYLQVIGVALLRLGEFEKAQKYFLECVKIRFLKPQYWFRLFLSSFPFLSRKIYPLKRSIQF</sequence>
<dbReference type="InterPro" id="IPR029044">
    <property type="entry name" value="Nucleotide-diphossugar_trans"/>
</dbReference>
<accession>A0ABS7N3E0</accession>
<protein>
    <submittedName>
        <fullName evidence="2">Glycosyltransferase family 2 protein</fullName>
    </submittedName>
</protein>
<dbReference type="EMBL" id="JAHVHP010000001">
    <property type="protein sequence ID" value="MBY5950847.1"/>
    <property type="molecule type" value="Genomic_DNA"/>
</dbReference>
<reference evidence="2 3" key="1">
    <citation type="submission" date="2021-06" db="EMBL/GenBank/DDBJ databases">
        <title>44 bacteria genomes isolated from Dapeng, Shenzhen.</title>
        <authorList>
            <person name="Zheng W."/>
            <person name="Yu S."/>
            <person name="Huang Y."/>
        </authorList>
    </citation>
    <scope>NUCLEOTIDE SEQUENCE [LARGE SCALE GENOMIC DNA]</scope>
    <source>
        <strain evidence="2 3">DP5N14-6</strain>
    </source>
</reference>
<dbReference type="PANTHER" id="PTHR22916:SF3">
    <property type="entry name" value="UDP-GLCNAC:BETAGAL BETA-1,3-N-ACETYLGLUCOSAMINYLTRANSFERASE-LIKE PROTEIN 1"/>
    <property type="match status" value="1"/>
</dbReference>
<keyword evidence="3" id="KW-1185">Reference proteome</keyword>
<organism evidence="2 3">
    <name type="scientific">Algoriphagus marincola</name>
    <dbReference type="NCBI Taxonomy" id="264027"/>
    <lineage>
        <taxon>Bacteria</taxon>
        <taxon>Pseudomonadati</taxon>
        <taxon>Bacteroidota</taxon>
        <taxon>Cytophagia</taxon>
        <taxon>Cytophagales</taxon>
        <taxon>Cyclobacteriaceae</taxon>
        <taxon>Algoriphagus</taxon>
    </lineage>
</organism>
<dbReference type="InterPro" id="IPR001173">
    <property type="entry name" value="Glyco_trans_2-like"/>
</dbReference>
<dbReference type="Proteomes" id="UP000766609">
    <property type="component" value="Unassembled WGS sequence"/>
</dbReference>
<dbReference type="SUPFAM" id="SSF53448">
    <property type="entry name" value="Nucleotide-diphospho-sugar transferases"/>
    <property type="match status" value="1"/>
</dbReference>
<proteinExistence type="predicted"/>
<dbReference type="Gene3D" id="3.90.550.10">
    <property type="entry name" value="Spore Coat Polysaccharide Biosynthesis Protein SpsA, Chain A"/>
    <property type="match status" value="1"/>
</dbReference>
<dbReference type="CDD" id="cd00761">
    <property type="entry name" value="Glyco_tranf_GTA_type"/>
    <property type="match status" value="1"/>
</dbReference>
<gene>
    <name evidence="2" type="ORF">KUV23_07675</name>
</gene>
<dbReference type="PANTHER" id="PTHR22916">
    <property type="entry name" value="GLYCOSYLTRANSFERASE"/>
    <property type="match status" value="1"/>
</dbReference>
<evidence type="ECO:0000313" key="2">
    <source>
        <dbReference type="EMBL" id="MBY5950847.1"/>
    </source>
</evidence>
<comment type="caution">
    <text evidence="2">The sequence shown here is derived from an EMBL/GenBank/DDBJ whole genome shotgun (WGS) entry which is preliminary data.</text>
</comment>
<evidence type="ECO:0000313" key="3">
    <source>
        <dbReference type="Proteomes" id="UP000766609"/>
    </source>
</evidence>
<feature type="domain" description="Glycosyltransferase 2-like" evidence="1">
    <location>
        <begin position="6"/>
        <end position="136"/>
    </location>
</feature>
<name>A0ABS7N3E0_9BACT</name>